<dbReference type="Pfam" id="PF20167">
    <property type="entry name" value="Transposase_32"/>
    <property type="match status" value="1"/>
</dbReference>
<dbReference type="AlphaFoldDB" id="A0A1S4CUN4"/>
<proteinExistence type="predicted"/>
<feature type="domain" description="Putative plant transposon protein" evidence="2">
    <location>
        <begin position="2"/>
        <end position="134"/>
    </location>
</feature>
<dbReference type="PaxDb" id="4097-A0A1S4CUN4"/>
<dbReference type="InterPro" id="IPR046796">
    <property type="entry name" value="Transposase_32_dom"/>
</dbReference>
<reference evidence="3" key="1">
    <citation type="submission" date="2025-08" db="UniProtKB">
        <authorList>
            <consortium name="RefSeq"/>
        </authorList>
    </citation>
    <scope>IDENTIFICATION</scope>
</reference>
<name>A0A1S4CUN4_TOBAC</name>
<evidence type="ECO:0000313" key="3">
    <source>
        <dbReference type="RefSeq" id="XP_016504942.1"/>
    </source>
</evidence>
<feature type="compositionally biased region" description="Basic and acidic residues" evidence="1">
    <location>
        <begin position="137"/>
        <end position="148"/>
    </location>
</feature>
<feature type="region of interest" description="Disordered" evidence="1">
    <location>
        <begin position="137"/>
        <end position="160"/>
    </location>
</feature>
<accession>A0A1S4CUN4</accession>
<evidence type="ECO:0000256" key="1">
    <source>
        <dbReference type="SAM" id="MobiDB-lite"/>
    </source>
</evidence>
<dbReference type="RefSeq" id="XP_016504942.1">
    <property type="nucleotide sequence ID" value="XM_016649456.1"/>
</dbReference>
<organism evidence="3">
    <name type="scientific">Nicotiana tabacum</name>
    <name type="common">Common tobacco</name>
    <dbReference type="NCBI Taxonomy" id="4097"/>
    <lineage>
        <taxon>Eukaryota</taxon>
        <taxon>Viridiplantae</taxon>
        <taxon>Streptophyta</taxon>
        <taxon>Embryophyta</taxon>
        <taxon>Tracheophyta</taxon>
        <taxon>Spermatophyta</taxon>
        <taxon>Magnoliopsida</taxon>
        <taxon>eudicotyledons</taxon>
        <taxon>Gunneridae</taxon>
        <taxon>Pentapetalae</taxon>
        <taxon>asterids</taxon>
        <taxon>lamiids</taxon>
        <taxon>Solanales</taxon>
        <taxon>Solanaceae</taxon>
        <taxon>Nicotianoideae</taxon>
        <taxon>Nicotianeae</taxon>
        <taxon>Nicotiana</taxon>
    </lineage>
</organism>
<sequence>MGRRINFSPETINHIFGLESVNNVLMHLLLAAPDWEEVEGKLCPCGANWVLKPSGEHIGYRSRPWVSFITNRLMPNTNNSIVLLPRVLLLHAICTCLPLDVETIINSNIKASVDDPSARSIFFSSTITALLRHFDGPRRESGQKERPRQAYPNAQLTLMR</sequence>
<dbReference type="KEGG" id="nta:107822876"/>
<gene>
    <name evidence="3" type="primary">LOC107822876</name>
</gene>
<evidence type="ECO:0000259" key="2">
    <source>
        <dbReference type="Pfam" id="PF20167"/>
    </source>
</evidence>
<protein>
    <recommendedName>
        <fullName evidence="2">Putative plant transposon protein domain-containing protein</fullName>
    </recommendedName>
</protein>